<reference evidence="2" key="1">
    <citation type="submission" date="2023-01" db="EMBL/GenBank/DDBJ databases">
        <title>Key to firefly adult light organ development and bioluminescence: homeobox transcription factors regulate luciferase expression and transportation to peroxisome.</title>
        <authorList>
            <person name="Fu X."/>
        </authorList>
    </citation>
    <scope>NUCLEOTIDE SEQUENCE [LARGE SCALE GENOMIC DNA]</scope>
</reference>
<dbReference type="GO" id="GO:0034198">
    <property type="term" value="P:cellular response to amino acid starvation"/>
    <property type="evidence" value="ECO:0007669"/>
    <property type="project" value="TreeGrafter"/>
</dbReference>
<dbReference type="GO" id="GO:0042149">
    <property type="term" value="P:cellular response to glucose starvation"/>
    <property type="evidence" value="ECO:0007669"/>
    <property type="project" value="TreeGrafter"/>
</dbReference>
<dbReference type="Proteomes" id="UP001353858">
    <property type="component" value="Unassembled WGS sequence"/>
</dbReference>
<dbReference type="AlphaFoldDB" id="A0AAN7SLS3"/>
<dbReference type="EMBL" id="JARPUR010000001">
    <property type="protein sequence ID" value="KAK4886049.1"/>
    <property type="molecule type" value="Genomic_DNA"/>
</dbReference>
<sequence length="405" mass="47564">MEKEDELLFNFFSCVSQLCFDKAKEHIEKERECNAGLQSIGWTVLLNTLPQIILAEKSYIEIGFLQNKHKSFLRKDNSLRSIYETLKSDLKRLEENTKHQPFDKHIVNYFQHISQFLAARINLIDFYEKMFVTGSTRCLRYTDLLEHIETIIEKHVLSFTDIGLTPIKAVFSLECEILQQLLKALCELQNLQFLASLALIHGAQTRLTAWENKIQNRETWKLGFLKNNPLPLLLQWLIRFKGAVLSKFSLYFHDRLAQQTSSNDMRQLCSKLQFDYYHRMLQFQRKYDSNTVLLISDEQTNCDSHDTFPVIVSCPTKRSPQYEIILKMISDISTELINNDKIIYKYSTQEQCTYVLYTIESNIYLVIVFESKKSEKDVFIANFILEFSTNLRCSKVFTNLKNPSK</sequence>
<accession>A0AAN7SLS3</accession>
<evidence type="ECO:0000313" key="1">
    <source>
        <dbReference type="EMBL" id="KAK4886049.1"/>
    </source>
</evidence>
<dbReference type="SUPFAM" id="SSF160651">
    <property type="entry name" value="FLJ32549 C-terminal domain-like"/>
    <property type="match status" value="1"/>
</dbReference>
<dbReference type="InterPro" id="IPR038060">
    <property type="entry name" value="C12orf66-like_central_sf"/>
</dbReference>
<dbReference type="GO" id="GO:1904262">
    <property type="term" value="P:negative regulation of TORC1 signaling"/>
    <property type="evidence" value="ECO:0007669"/>
    <property type="project" value="TreeGrafter"/>
</dbReference>
<name>A0AAN7SLS3_9COLE</name>
<proteinExistence type="predicted"/>
<gene>
    <name evidence="1" type="ORF">RN001_002320</name>
</gene>
<organism evidence="1 2">
    <name type="scientific">Aquatica leii</name>
    <dbReference type="NCBI Taxonomy" id="1421715"/>
    <lineage>
        <taxon>Eukaryota</taxon>
        <taxon>Metazoa</taxon>
        <taxon>Ecdysozoa</taxon>
        <taxon>Arthropoda</taxon>
        <taxon>Hexapoda</taxon>
        <taxon>Insecta</taxon>
        <taxon>Pterygota</taxon>
        <taxon>Neoptera</taxon>
        <taxon>Endopterygota</taxon>
        <taxon>Coleoptera</taxon>
        <taxon>Polyphaga</taxon>
        <taxon>Elateriformia</taxon>
        <taxon>Elateroidea</taxon>
        <taxon>Lampyridae</taxon>
        <taxon>Luciolinae</taxon>
        <taxon>Aquatica</taxon>
    </lineage>
</organism>
<dbReference type="InterPro" id="IPR018544">
    <property type="entry name" value="KICS_2"/>
</dbReference>
<keyword evidence="2" id="KW-1185">Reference proteome</keyword>
<dbReference type="Pfam" id="PF09404">
    <property type="entry name" value="C12orf66_like"/>
    <property type="match status" value="1"/>
</dbReference>
<dbReference type="PANTHER" id="PTHR31581">
    <property type="entry name" value="KICSTOR COMPLEX PROTEIN C12ORF66"/>
    <property type="match status" value="1"/>
</dbReference>
<comment type="caution">
    <text evidence="1">The sequence shown here is derived from an EMBL/GenBank/DDBJ whole genome shotgun (WGS) entry which is preliminary data.</text>
</comment>
<dbReference type="Gene3D" id="1.10.3450.30">
    <property type="match status" value="1"/>
</dbReference>
<dbReference type="PANTHER" id="PTHR31581:SF1">
    <property type="entry name" value="KICSTOR SUBUNIT 2"/>
    <property type="match status" value="1"/>
</dbReference>
<protein>
    <submittedName>
        <fullName evidence="1">Uncharacterized protein</fullName>
    </submittedName>
</protein>
<dbReference type="SUPFAM" id="SSF158548">
    <property type="entry name" value="FLJ32549 domain-like"/>
    <property type="match status" value="1"/>
</dbReference>
<dbReference type="GO" id="GO:0061462">
    <property type="term" value="P:protein localization to lysosome"/>
    <property type="evidence" value="ECO:0007669"/>
    <property type="project" value="TreeGrafter"/>
</dbReference>
<evidence type="ECO:0000313" key="2">
    <source>
        <dbReference type="Proteomes" id="UP001353858"/>
    </source>
</evidence>